<evidence type="ECO:0000256" key="1">
    <source>
        <dbReference type="SAM" id="MobiDB-lite"/>
    </source>
</evidence>
<sequence length="193" mass="20803">MLLDSRRRRTGLFFIPHCDDVDDDKDLRTCCLARAGQASRHAPSPPRAHQLHIIPCPCSPPLIPSDTLMTECLLAPTQKDATVSAVVIGIARRTDDAMKGHCEASRTTVPRTVLYIRHRPTPPQGLIDDPTGAPSRPQARPGRPGSGGPGCNRTIVEIQSSGPLTPPPGCGRHARTGDDRTRTGPSEVYQQAL</sequence>
<proteinExistence type="predicted"/>
<accession>A0A5C3ESZ6</accession>
<evidence type="ECO:0000313" key="3">
    <source>
        <dbReference type="Proteomes" id="UP000323386"/>
    </source>
</evidence>
<reference evidence="2 3" key="1">
    <citation type="submission" date="2018-03" db="EMBL/GenBank/DDBJ databases">
        <authorList>
            <person name="Guldener U."/>
        </authorList>
    </citation>
    <scope>NUCLEOTIDE SEQUENCE [LARGE SCALE GENOMIC DNA]</scope>
    <source>
        <strain evidence="2 3">DAOM196992</strain>
    </source>
</reference>
<protein>
    <submittedName>
        <fullName evidence="2">Uncharacterized protein</fullName>
    </submittedName>
</protein>
<dbReference type="AlphaFoldDB" id="A0A5C3ESZ6"/>
<keyword evidence="3" id="KW-1185">Reference proteome</keyword>
<feature type="region of interest" description="Disordered" evidence="1">
    <location>
        <begin position="119"/>
        <end position="193"/>
    </location>
</feature>
<dbReference type="Proteomes" id="UP000323386">
    <property type="component" value="Unassembled WGS sequence"/>
</dbReference>
<gene>
    <name evidence="2" type="ORF">PSFLO_00859</name>
</gene>
<evidence type="ECO:0000313" key="2">
    <source>
        <dbReference type="EMBL" id="SPO35388.1"/>
    </source>
</evidence>
<name>A0A5C3ESZ6_9BASI</name>
<feature type="compositionally biased region" description="Low complexity" evidence="1">
    <location>
        <begin position="132"/>
        <end position="143"/>
    </location>
</feature>
<organism evidence="2 3">
    <name type="scientific">Pseudozyma flocculosa</name>
    <dbReference type="NCBI Taxonomy" id="84751"/>
    <lineage>
        <taxon>Eukaryota</taxon>
        <taxon>Fungi</taxon>
        <taxon>Dikarya</taxon>
        <taxon>Basidiomycota</taxon>
        <taxon>Ustilaginomycotina</taxon>
        <taxon>Ustilaginomycetes</taxon>
        <taxon>Ustilaginales</taxon>
        <taxon>Ustilaginaceae</taxon>
        <taxon>Pseudozyma</taxon>
    </lineage>
</organism>
<dbReference type="EMBL" id="OOIP01000002">
    <property type="protein sequence ID" value="SPO35388.1"/>
    <property type="molecule type" value="Genomic_DNA"/>
</dbReference>